<feature type="transmembrane region" description="Helical" evidence="6">
    <location>
        <begin position="124"/>
        <end position="145"/>
    </location>
</feature>
<keyword evidence="5 6" id="KW-0472">Membrane</keyword>
<proteinExistence type="predicted"/>
<protein>
    <submittedName>
        <fullName evidence="7">O-antigen/teichoic acid export membrane protein</fullName>
    </submittedName>
</protein>
<keyword evidence="2" id="KW-1003">Cell membrane</keyword>
<dbReference type="PANTHER" id="PTHR30250:SF26">
    <property type="entry name" value="PSMA PROTEIN"/>
    <property type="match status" value="1"/>
</dbReference>
<evidence type="ECO:0000256" key="2">
    <source>
        <dbReference type="ARBA" id="ARBA00022475"/>
    </source>
</evidence>
<evidence type="ECO:0000256" key="6">
    <source>
        <dbReference type="SAM" id="Phobius"/>
    </source>
</evidence>
<keyword evidence="3 6" id="KW-0812">Transmembrane</keyword>
<feature type="transmembrane region" description="Helical" evidence="6">
    <location>
        <begin position="40"/>
        <end position="63"/>
    </location>
</feature>
<feature type="transmembrane region" description="Helical" evidence="6">
    <location>
        <begin position="264"/>
        <end position="285"/>
    </location>
</feature>
<accession>A0A7Y9QVV9</accession>
<feature type="transmembrane region" description="Helical" evidence="6">
    <location>
        <begin position="84"/>
        <end position="104"/>
    </location>
</feature>
<feature type="transmembrane region" description="Helical" evidence="6">
    <location>
        <begin position="311"/>
        <end position="331"/>
    </location>
</feature>
<dbReference type="InterPro" id="IPR050833">
    <property type="entry name" value="Poly_Biosynth_Transport"/>
</dbReference>
<evidence type="ECO:0000256" key="1">
    <source>
        <dbReference type="ARBA" id="ARBA00004651"/>
    </source>
</evidence>
<feature type="transmembrane region" description="Helical" evidence="6">
    <location>
        <begin position="440"/>
        <end position="459"/>
    </location>
</feature>
<feature type="transmembrane region" description="Helical" evidence="6">
    <location>
        <begin position="378"/>
        <end position="397"/>
    </location>
</feature>
<feature type="transmembrane region" description="Helical" evidence="6">
    <location>
        <begin position="7"/>
        <end position="28"/>
    </location>
</feature>
<dbReference type="AlphaFoldDB" id="A0A7Y9QVV9"/>
<feature type="transmembrane region" description="Helical" evidence="6">
    <location>
        <begin position="152"/>
        <end position="174"/>
    </location>
</feature>
<dbReference type="GO" id="GO:0005886">
    <property type="term" value="C:plasma membrane"/>
    <property type="evidence" value="ECO:0007669"/>
    <property type="project" value="UniProtKB-SubCell"/>
</dbReference>
<evidence type="ECO:0000256" key="4">
    <source>
        <dbReference type="ARBA" id="ARBA00022989"/>
    </source>
</evidence>
<dbReference type="EMBL" id="JACCFH010000001">
    <property type="protein sequence ID" value="NYG31861.1"/>
    <property type="molecule type" value="Genomic_DNA"/>
</dbReference>
<gene>
    <name evidence="7" type="ORF">BDD16_000847</name>
</gene>
<comment type="caution">
    <text evidence="7">The sequence shown here is derived from an EMBL/GenBank/DDBJ whole genome shotgun (WGS) entry which is preliminary data.</text>
</comment>
<dbReference type="Pfam" id="PF01943">
    <property type="entry name" value="Polysacc_synt"/>
    <property type="match status" value="1"/>
</dbReference>
<dbReference type="Proteomes" id="UP000518288">
    <property type="component" value="Unassembled WGS sequence"/>
</dbReference>
<dbReference type="RefSeq" id="WP_179632815.1">
    <property type="nucleotide sequence ID" value="NZ_JACCFH010000001.1"/>
</dbReference>
<keyword evidence="4 6" id="KW-1133">Transmembrane helix</keyword>
<evidence type="ECO:0000256" key="3">
    <source>
        <dbReference type="ARBA" id="ARBA00022692"/>
    </source>
</evidence>
<keyword evidence="8" id="KW-1185">Reference proteome</keyword>
<organism evidence="7 8">
    <name type="scientific">Sphaerotilus montanus</name>
    <dbReference type="NCBI Taxonomy" id="522889"/>
    <lineage>
        <taxon>Bacteria</taxon>
        <taxon>Pseudomonadati</taxon>
        <taxon>Pseudomonadota</taxon>
        <taxon>Betaproteobacteria</taxon>
        <taxon>Burkholderiales</taxon>
        <taxon>Sphaerotilaceae</taxon>
        <taxon>Sphaerotilus</taxon>
    </lineage>
</organism>
<comment type="subcellular location">
    <subcellularLocation>
        <location evidence="1">Cell membrane</location>
        <topology evidence="1">Multi-pass membrane protein</topology>
    </subcellularLocation>
</comment>
<feature type="transmembrane region" description="Helical" evidence="6">
    <location>
        <begin position="343"/>
        <end position="366"/>
    </location>
</feature>
<evidence type="ECO:0000313" key="7">
    <source>
        <dbReference type="EMBL" id="NYG31861.1"/>
    </source>
</evidence>
<reference evidence="7 8" key="1">
    <citation type="submission" date="2020-07" db="EMBL/GenBank/DDBJ databases">
        <title>Genomic Encyclopedia of Archaeal and Bacterial Type Strains, Phase II (KMG-II): from individual species to whole genera.</title>
        <authorList>
            <person name="Goeker M."/>
        </authorList>
    </citation>
    <scope>NUCLEOTIDE SEQUENCE [LARGE SCALE GENOMIC DNA]</scope>
    <source>
        <strain evidence="7 8">DSM 21226</strain>
    </source>
</reference>
<dbReference type="PANTHER" id="PTHR30250">
    <property type="entry name" value="PST FAMILY PREDICTED COLANIC ACID TRANSPORTER"/>
    <property type="match status" value="1"/>
</dbReference>
<feature type="transmembrane region" description="Helical" evidence="6">
    <location>
        <begin position="227"/>
        <end position="244"/>
    </location>
</feature>
<evidence type="ECO:0000313" key="8">
    <source>
        <dbReference type="Proteomes" id="UP000518288"/>
    </source>
</evidence>
<name>A0A7Y9QVV9_9BURK</name>
<evidence type="ECO:0000256" key="5">
    <source>
        <dbReference type="ARBA" id="ARBA00023136"/>
    </source>
</evidence>
<feature type="transmembrane region" description="Helical" evidence="6">
    <location>
        <begin position="465"/>
        <end position="489"/>
    </location>
</feature>
<dbReference type="InterPro" id="IPR002797">
    <property type="entry name" value="Polysacc_synth"/>
</dbReference>
<sequence length="515" mass="56231">MSFRKNIAASYASQIYVTLISIAMMPIYRGLLGSEPYGLVGFFAMIQAWFMLLDLGLTPTLAREAARYRGGALSAHDFSCLLRALEWFFVGVAVIGAALLWVAAGPIAGSWLRLTQIPVDEVRRALQIMALIVALRWVSGLYRSLVNGTEALVWLASFTSGFATLRFVGVLLALKMIDASIQVFFTYQLVVAVLELIFLRRHAISLAPPRPSVRDPWPEVWRVARPLLKLSLSIALTASIWIVVTQIDKLVLSKMLNLADYGDFTLAVLVAGAVSVLSGPVSSVVMPRMARLEAECDLAGLELVYRRSTQGVVAVACAAGATLAVSAQALLRSWSGDAVLAERAAPILALYAIGNSLLAVSAFPYYLQYAKGTMRMHLLGNLFFLVLLLPAMVFASMNFGGVGAGWVWLGINLLYLLFWIPLTHRKIWQGIHARWMLRDVLAVAVPVAATAYGLSQVGIHYPVRWLEFVAVGLQFVLTASVGLACTSAGRQWLMMRARRLFGRRRAGESLVGDGP</sequence>
<feature type="transmembrane region" description="Helical" evidence="6">
    <location>
        <begin position="180"/>
        <end position="199"/>
    </location>
</feature>
<feature type="transmembrane region" description="Helical" evidence="6">
    <location>
        <begin position="403"/>
        <end position="420"/>
    </location>
</feature>